<keyword evidence="3" id="KW-1185">Reference proteome</keyword>
<dbReference type="Proteomes" id="UP000013520">
    <property type="component" value="Chromosome"/>
</dbReference>
<feature type="transmembrane region" description="Helical" evidence="1">
    <location>
        <begin position="6"/>
        <end position="28"/>
    </location>
</feature>
<reference evidence="2 3" key="1">
    <citation type="submission" date="2012-01" db="EMBL/GenBank/DDBJ databases">
        <title>Complete sequence of Desulfotomaculum gibsoniae DSM 7213.</title>
        <authorList>
            <consortium name="US DOE Joint Genome Institute"/>
            <person name="Lucas S."/>
            <person name="Han J."/>
            <person name="Lapidus A."/>
            <person name="Cheng J.-F."/>
            <person name="Goodwin L."/>
            <person name="Pitluck S."/>
            <person name="Peters L."/>
            <person name="Ovchinnikova G."/>
            <person name="Teshima H."/>
            <person name="Detter J.C."/>
            <person name="Han C."/>
            <person name="Tapia R."/>
            <person name="Land M."/>
            <person name="Hauser L."/>
            <person name="Kyrpides N."/>
            <person name="Ivanova N."/>
            <person name="Pagani I."/>
            <person name="Parshina S."/>
            <person name="Plugge C."/>
            <person name="Muyzer G."/>
            <person name="Kuever J."/>
            <person name="Ivanova A."/>
            <person name="Nazina T."/>
            <person name="Klenk H.-P."/>
            <person name="Brambilla E."/>
            <person name="Spring S."/>
            <person name="Stams A.F."/>
            <person name="Woyke T."/>
        </authorList>
    </citation>
    <scope>NUCLEOTIDE SEQUENCE [LARGE SCALE GENOMIC DNA]</scope>
    <source>
        <strain evidence="2 3">DSM 7213</strain>
    </source>
</reference>
<dbReference type="RefSeq" id="WP_006524601.1">
    <property type="nucleotide sequence ID" value="NC_021184.1"/>
</dbReference>
<proteinExistence type="predicted"/>
<dbReference type="EMBL" id="CP003273">
    <property type="protein sequence ID" value="AGL02789.1"/>
    <property type="molecule type" value="Genomic_DNA"/>
</dbReference>
<evidence type="ECO:0000256" key="1">
    <source>
        <dbReference type="SAM" id="Phobius"/>
    </source>
</evidence>
<feature type="transmembrane region" description="Helical" evidence="1">
    <location>
        <begin position="40"/>
        <end position="67"/>
    </location>
</feature>
<protein>
    <recommendedName>
        <fullName evidence="4">DUF2269 domain-containing protein</fullName>
    </recommendedName>
</protein>
<name>R4KJI6_9FIRM</name>
<dbReference type="HOGENOM" id="CLU_114403_1_0_9"/>
<organism evidence="2 3">
    <name type="scientific">Desulfoscipio gibsoniae DSM 7213</name>
    <dbReference type="NCBI Taxonomy" id="767817"/>
    <lineage>
        <taxon>Bacteria</taxon>
        <taxon>Bacillati</taxon>
        <taxon>Bacillota</taxon>
        <taxon>Clostridia</taxon>
        <taxon>Eubacteriales</taxon>
        <taxon>Desulfallaceae</taxon>
        <taxon>Desulfoscipio</taxon>
    </lineage>
</organism>
<evidence type="ECO:0008006" key="4">
    <source>
        <dbReference type="Google" id="ProtNLM"/>
    </source>
</evidence>
<keyword evidence="1" id="KW-0472">Membrane</keyword>
<accession>R4KJI6</accession>
<dbReference type="KEGG" id="dgi:Desgi_3449"/>
<dbReference type="eggNOG" id="COG1981">
    <property type="taxonomic scope" value="Bacteria"/>
</dbReference>
<sequence>MQNLIILLSTLAVILVLIALLAIIGKYLPKRLSLIQKNCWLIAHIMFVIVYFSGLFGTLLLANIATTTITDRELIYAAHIFSKYCDWFLIIPGAFGSLITGTWLSIRTQWGLTKYYWTIVKVLGNIGAILFGSTLMRIWFDQTVAFSSIGQMNPLQNPAYLHNRQMLIIGTMISLSILFFLVVVSCFKPWGKRLRS</sequence>
<feature type="transmembrane region" description="Helical" evidence="1">
    <location>
        <begin position="87"/>
        <end position="106"/>
    </location>
</feature>
<evidence type="ECO:0000313" key="2">
    <source>
        <dbReference type="EMBL" id="AGL02789.1"/>
    </source>
</evidence>
<keyword evidence="1" id="KW-1133">Transmembrane helix</keyword>
<keyword evidence="1" id="KW-0812">Transmembrane</keyword>
<dbReference type="STRING" id="767817.Desgi_3449"/>
<feature type="transmembrane region" description="Helical" evidence="1">
    <location>
        <begin position="118"/>
        <end position="140"/>
    </location>
</feature>
<gene>
    <name evidence="2" type="ORF">Desgi_3449</name>
</gene>
<feature type="transmembrane region" description="Helical" evidence="1">
    <location>
        <begin position="166"/>
        <end position="187"/>
    </location>
</feature>
<evidence type="ECO:0000313" key="3">
    <source>
        <dbReference type="Proteomes" id="UP000013520"/>
    </source>
</evidence>
<dbReference type="AlphaFoldDB" id="R4KJI6"/>